<comment type="caution">
    <text evidence="2">The sequence shown here is derived from an EMBL/GenBank/DDBJ whole genome shotgun (WGS) entry which is preliminary data.</text>
</comment>
<dbReference type="InterPro" id="IPR041854">
    <property type="entry name" value="BFD-like_2Fe2S-bd_dom_sf"/>
</dbReference>
<accession>A0A8J6LZ00</accession>
<dbReference type="Pfam" id="PF04324">
    <property type="entry name" value="Fer2_BFD"/>
    <property type="match status" value="1"/>
</dbReference>
<evidence type="ECO:0000313" key="2">
    <source>
        <dbReference type="EMBL" id="MBC3516108.1"/>
    </source>
</evidence>
<reference evidence="2" key="1">
    <citation type="submission" date="2020-08" db="EMBL/GenBank/DDBJ databases">
        <authorList>
            <person name="Liu C."/>
            <person name="Sun Q."/>
        </authorList>
    </citation>
    <scope>NUCLEOTIDE SEQUENCE</scope>
    <source>
        <strain evidence="2">NSJ-65</strain>
    </source>
</reference>
<name>A0A8J6LZ00_9FIRM</name>
<keyword evidence="3" id="KW-1185">Reference proteome</keyword>
<dbReference type="InterPro" id="IPR007419">
    <property type="entry name" value="BFD-like_2Fe2S-bd_dom"/>
</dbReference>
<dbReference type="Gene3D" id="1.10.10.1100">
    <property type="entry name" value="BFD-like [2Fe-2S]-binding domain"/>
    <property type="match status" value="1"/>
</dbReference>
<sequence length="64" mass="7130">MENVLVCNCKKVTYADIENALHQLPTMTAVEQQFEGVQKITHCSTGCGGCHDKIMKIISDIMYP</sequence>
<evidence type="ECO:0000259" key="1">
    <source>
        <dbReference type="Pfam" id="PF04324"/>
    </source>
</evidence>
<organism evidence="2 3">
    <name type="scientific">Neobittarella massiliensis</name>
    <name type="common">ex Bilen et al. 2018</name>
    <dbReference type="NCBI Taxonomy" id="2041842"/>
    <lineage>
        <taxon>Bacteria</taxon>
        <taxon>Bacillati</taxon>
        <taxon>Bacillota</taxon>
        <taxon>Clostridia</taxon>
        <taxon>Eubacteriales</taxon>
        <taxon>Oscillospiraceae</taxon>
        <taxon>Neobittarella (ex Bilen et al. 2018)</taxon>
    </lineage>
</organism>
<evidence type="ECO:0000313" key="3">
    <source>
        <dbReference type="Proteomes" id="UP000597668"/>
    </source>
</evidence>
<dbReference type="AlphaFoldDB" id="A0A8J6LZ00"/>
<feature type="domain" description="BFD-like [2Fe-2S]-binding" evidence="1">
    <location>
        <begin position="5"/>
        <end position="59"/>
    </location>
</feature>
<dbReference type="EMBL" id="JACOGI010000001">
    <property type="protein sequence ID" value="MBC3516108.1"/>
    <property type="molecule type" value="Genomic_DNA"/>
</dbReference>
<dbReference type="Proteomes" id="UP000597668">
    <property type="component" value="Unassembled WGS sequence"/>
</dbReference>
<dbReference type="OrthoDB" id="15293at2"/>
<gene>
    <name evidence="2" type="ORF">H8K20_06830</name>
</gene>
<proteinExistence type="predicted"/>
<protein>
    <submittedName>
        <fullName evidence="2">(2Fe-2S)-binding protein</fullName>
    </submittedName>
</protein>